<name>A0A815V6T9_9BILA</name>
<dbReference type="PROSITE" id="PS00109">
    <property type="entry name" value="PROTEIN_KINASE_TYR"/>
    <property type="match status" value="1"/>
</dbReference>
<feature type="non-terminal residue" evidence="3">
    <location>
        <position position="607"/>
    </location>
</feature>
<accession>A0A815V6T9</accession>
<dbReference type="Gene3D" id="3.30.200.20">
    <property type="entry name" value="Phosphorylase Kinase, domain 1"/>
    <property type="match status" value="1"/>
</dbReference>
<gene>
    <name evidence="3" type="ORF">SEV965_LOCUS37515</name>
</gene>
<dbReference type="Gene3D" id="1.10.510.10">
    <property type="entry name" value="Transferase(Phosphotransferase) domain 1"/>
    <property type="match status" value="1"/>
</dbReference>
<dbReference type="GO" id="GO:0005524">
    <property type="term" value="F:ATP binding"/>
    <property type="evidence" value="ECO:0007669"/>
    <property type="project" value="InterPro"/>
</dbReference>
<feature type="coiled-coil region" evidence="1">
    <location>
        <begin position="2"/>
        <end position="43"/>
    </location>
</feature>
<keyword evidence="1" id="KW-0175">Coiled coil</keyword>
<dbReference type="PANTHER" id="PTHR44167">
    <property type="entry name" value="OVARIAN-SPECIFIC SERINE/THREONINE-PROTEIN KINASE LOK-RELATED"/>
    <property type="match status" value="1"/>
</dbReference>
<dbReference type="AlphaFoldDB" id="A0A815V6T9"/>
<evidence type="ECO:0000313" key="4">
    <source>
        <dbReference type="Proteomes" id="UP000663889"/>
    </source>
</evidence>
<reference evidence="3" key="1">
    <citation type="submission" date="2021-02" db="EMBL/GenBank/DDBJ databases">
        <authorList>
            <person name="Nowell W R."/>
        </authorList>
    </citation>
    <scope>NUCLEOTIDE SEQUENCE</scope>
</reference>
<evidence type="ECO:0000256" key="1">
    <source>
        <dbReference type="SAM" id="Coils"/>
    </source>
</evidence>
<dbReference type="InterPro" id="IPR008266">
    <property type="entry name" value="Tyr_kinase_AS"/>
</dbReference>
<dbReference type="Pfam" id="PF00069">
    <property type="entry name" value="Pkinase"/>
    <property type="match status" value="1"/>
</dbReference>
<dbReference type="GO" id="GO:0004672">
    <property type="term" value="F:protein kinase activity"/>
    <property type="evidence" value="ECO:0007669"/>
    <property type="project" value="InterPro"/>
</dbReference>
<dbReference type="EMBL" id="CAJNOU010007833">
    <property type="protein sequence ID" value="CAF1530738.1"/>
    <property type="molecule type" value="Genomic_DNA"/>
</dbReference>
<dbReference type="Proteomes" id="UP000663889">
    <property type="component" value="Unassembled WGS sequence"/>
</dbReference>
<dbReference type="SMART" id="SM00220">
    <property type="entry name" value="S_TKc"/>
    <property type="match status" value="1"/>
</dbReference>
<protein>
    <recommendedName>
        <fullName evidence="2">Protein kinase domain-containing protein</fullName>
    </recommendedName>
</protein>
<dbReference type="PROSITE" id="PS50011">
    <property type="entry name" value="PROTEIN_KINASE_DOM"/>
    <property type="match status" value="1"/>
</dbReference>
<dbReference type="PANTHER" id="PTHR44167:SF24">
    <property type="entry name" value="SERINE_THREONINE-PROTEIN KINASE CHK2"/>
    <property type="match status" value="1"/>
</dbReference>
<sequence length="607" mass="70938">KIQAEQAKIQTEQAKIQAEQAKIQTEQAKIQAAHARESAAEKELLVLEGKRASVHDKRARDKEEYNDTKRIKTTYEGSPCSSTSICSSSMSHRNSYKSFVKDGIKSFNIEDVINNYDGVNEEMIKFIQSDLSECESNNINERGVQNIFNDLMPKFLSQFINSTSLKYLNKSEIQCSRGYKPDCAFIFKNVNINMSKQHEVLEDFIICLGEFKKPTSPIHNTSKADNLFRYMNATLDAQQREKIYGFITNINTIKFFYAEKKNNQDTVYYESQILVLCNLPKISVSSSVTGSSVREKQTIEKFNFNDETVKLFIKFFIMDPNFYQYTRLNINPNDYLHDDIFYITMKSGFGATSIVYLLENIKNNKGAVLKISKHDDYSVYFQNEVQILKKLKKFNILNKFDLFFENIIDSSPSDKFIMFEQCLYKLTKLTLRQSKQLIDVIEYLYKCNIIHRDIRPTNIMVDVYGKHIKLIDFGFAKEFETNEIEKKLLIEGTISYGHLKFLYSFFEEEQDDSLTVTHYKYERTFDLYCAINVIICMTHGEFDKKLRSAKRESTDQHGVSKVYYLWLKLKENNENYSELLKLIDNSNGSPYFNIIKDNLEKLEKLKY</sequence>
<feature type="domain" description="Protein kinase" evidence="2">
    <location>
        <begin position="341"/>
        <end position="607"/>
    </location>
</feature>
<proteinExistence type="predicted"/>
<dbReference type="InterPro" id="IPR011009">
    <property type="entry name" value="Kinase-like_dom_sf"/>
</dbReference>
<organism evidence="3 4">
    <name type="scientific">Rotaria sordida</name>
    <dbReference type="NCBI Taxonomy" id="392033"/>
    <lineage>
        <taxon>Eukaryota</taxon>
        <taxon>Metazoa</taxon>
        <taxon>Spiralia</taxon>
        <taxon>Gnathifera</taxon>
        <taxon>Rotifera</taxon>
        <taxon>Eurotatoria</taxon>
        <taxon>Bdelloidea</taxon>
        <taxon>Philodinida</taxon>
        <taxon>Philodinidae</taxon>
        <taxon>Rotaria</taxon>
    </lineage>
</organism>
<evidence type="ECO:0000259" key="2">
    <source>
        <dbReference type="PROSITE" id="PS50011"/>
    </source>
</evidence>
<dbReference type="InterPro" id="IPR000719">
    <property type="entry name" value="Prot_kinase_dom"/>
</dbReference>
<evidence type="ECO:0000313" key="3">
    <source>
        <dbReference type="EMBL" id="CAF1530738.1"/>
    </source>
</evidence>
<dbReference type="SUPFAM" id="SSF56112">
    <property type="entry name" value="Protein kinase-like (PK-like)"/>
    <property type="match status" value="1"/>
</dbReference>
<comment type="caution">
    <text evidence="3">The sequence shown here is derived from an EMBL/GenBank/DDBJ whole genome shotgun (WGS) entry which is preliminary data.</text>
</comment>